<evidence type="ECO:0000313" key="1">
    <source>
        <dbReference type="EMBL" id="OBS25871.1"/>
    </source>
</evidence>
<name>A0A1B8AZL5_FUSPO</name>
<reference evidence="1 2" key="1">
    <citation type="submission" date="2016-06" db="EMBL/GenBank/DDBJ databases">
        <title>Living apart together: crosstalk between the core and supernumerary genomes in a fungal plant pathogen.</title>
        <authorList>
            <person name="Vanheule A."/>
            <person name="Audenaert K."/>
            <person name="Warris S."/>
            <person name="Van De Geest H."/>
            <person name="Schijlen E."/>
            <person name="Hofte M."/>
            <person name="De Saeger S."/>
            <person name="Haesaert G."/>
            <person name="Waalwijk C."/>
            <person name="Van Der Lee T."/>
        </authorList>
    </citation>
    <scope>NUCLEOTIDE SEQUENCE [LARGE SCALE GENOMIC DNA]</scope>
    <source>
        <strain evidence="1 2">2516</strain>
    </source>
</reference>
<comment type="caution">
    <text evidence="1">The sequence shown here is derived from an EMBL/GenBank/DDBJ whole genome shotgun (WGS) entry which is preliminary data.</text>
</comment>
<protein>
    <recommendedName>
        <fullName evidence="3">SNF2 N-terminal domain-containing protein</fullName>
    </recommendedName>
</protein>
<accession>A0A1B8AZL5</accession>
<organism evidence="1 2">
    <name type="scientific">Fusarium poae</name>
    <dbReference type="NCBI Taxonomy" id="36050"/>
    <lineage>
        <taxon>Eukaryota</taxon>
        <taxon>Fungi</taxon>
        <taxon>Dikarya</taxon>
        <taxon>Ascomycota</taxon>
        <taxon>Pezizomycotina</taxon>
        <taxon>Sordariomycetes</taxon>
        <taxon>Hypocreomycetidae</taxon>
        <taxon>Hypocreales</taxon>
        <taxon>Nectriaceae</taxon>
        <taxon>Fusarium</taxon>
    </lineage>
</organism>
<evidence type="ECO:0008006" key="3">
    <source>
        <dbReference type="Google" id="ProtNLM"/>
    </source>
</evidence>
<keyword evidence="2" id="KW-1185">Reference proteome</keyword>
<dbReference type="AlphaFoldDB" id="A0A1B8AZL5"/>
<sequence length="390" mass="43177">MPSSNKNSRGVDGDAPKELKRVNAKDISRNDITILDKGRRGDAYAVLVTYYPVSPHIARHLDLLICDEGQYIRRVSGSYMNLLQLFKWERLLFISYVSSGQSLWYLRTYLCHPDYDSYEKNNDIVSGTGEELGTTKGIFSDEFIQSVESDAGLSEALQALSKSSCEGSLKPWMLSAALLQDCSRDLTWGVNLGSMVVKPLLQFIYIRRTMKTALALPGNHGVSYPSDGMLPSVIRVEECPFSPDDPDAALVKKLGQTYADSLFSTLGSANLTEYTQAAQSSDMAKDNSQEVNLNFGEHRAGVITAFDPRTVQMLNPAMSAFFGNNPCFHSGIQTSLPLHSHLKYLGPAWFRYPLDTELDLLHFHFSSTVLSPSAQREDSSADCVSIRTPG</sequence>
<proteinExistence type="predicted"/>
<gene>
    <name evidence="1" type="ORF">FPOA_06405</name>
</gene>
<evidence type="ECO:0000313" key="2">
    <source>
        <dbReference type="Proteomes" id="UP000091967"/>
    </source>
</evidence>
<dbReference type="STRING" id="36050.A0A1B8AZL5"/>
<dbReference type="Proteomes" id="UP000091967">
    <property type="component" value="Unassembled WGS sequence"/>
</dbReference>
<dbReference type="EMBL" id="LYXU01000002">
    <property type="protein sequence ID" value="OBS25871.1"/>
    <property type="molecule type" value="Genomic_DNA"/>
</dbReference>